<dbReference type="AlphaFoldDB" id="A0A2A4WVQ8"/>
<organism evidence="2 3">
    <name type="scientific">SAR86 cluster bacterium</name>
    <dbReference type="NCBI Taxonomy" id="2030880"/>
    <lineage>
        <taxon>Bacteria</taxon>
        <taxon>Pseudomonadati</taxon>
        <taxon>Pseudomonadota</taxon>
        <taxon>Gammaproteobacteria</taxon>
        <taxon>SAR86 cluster</taxon>
    </lineage>
</organism>
<keyword evidence="1" id="KW-0472">Membrane</keyword>
<evidence type="ECO:0008006" key="4">
    <source>
        <dbReference type="Google" id="ProtNLM"/>
    </source>
</evidence>
<feature type="transmembrane region" description="Helical" evidence="1">
    <location>
        <begin position="6"/>
        <end position="27"/>
    </location>
</feature>
<dbReference type="EMBL" id="NVUL01000105">
    <property type="protein sequence ID" value="PCI74316.1"/>
    <property type="molecule type" value="Genomic_DNA"/>
</dbReference>
<keyword evidence="1" id="KW-1133">Transmembrane helix</keyword>
<gene>
    <name evidence="2" type="ORF">COB20_15310</name>
</gene>
<comment type="caution">
    <text evidence="2">The sequence shown here is derived from an EMBL/GenBank/DDBJ whole genome shotgun (WGS) entry which is preliminary data.</text>
</comment>
<accession>A0A2A4WVQ8</accession>
<reference evidence="3" key="1">
    <citation type="submission" date="2017-08" db="EMBL/GenBank/DDBJ databases">
        <title>A dynamic microbial community with high functional redundancy inhabits the cold, oxic subseafloor aquifer.</title>
        <authorList>
            <person name="Tully B.J."/>
            <person name="Wheat C.G."/>
            <person name="Glazer B.T."/>
            <person name="Huber J.A."/>
        </authorList>
    </citation>
    <scope>NUCLEOTIDE SEQUENCE [LARGE SCALE GENOMIC DNA]</scope>
</reference>
<proteinExistence type="predicted"/>
<keyword evidence="1" id="KW-0812">Transmembrane</keyword>
<dbReference type="Proteomes" id="UP000218767">
    <property type="component" value="Unassembled WGS sequence"/>
</dbReference>
<sequence>MSIQDWGAIGESVSAIAIIVTLVYLSIQVKYARIAASNASRGDRVAGIHNIELQFMSDPEFRTLWAKLAGPGLSKIHEDVASEWDLSIDETLKIISYGASWVWLHWAQFRPIKTPEDEAELKNIISVWYGEGPMRTIS</sequence>
<evidence type="ECO:0000313" key="2">
    <source>
        <dbReference type="EMBL" id="PCI74316.1"/>
    </source>
</evidence>
<protein>
    <recommendedName>
        <fullName evidence="4">DUF4760 domain-containing protein</fullName>
    </recommendedName>
</protein>
<evidence type="ECO:0000313" key="3">
    <source>
        <dbReference type="Proteomes" id="UP000218767"/>
    </source>
</evidence>
<name>A0A2A4WVQ8_9GAMM</name>
<evidence type="ECO:0000256" key="1">
    <source>
        <dbReference type="SAM" id="Phobius"/>
    </source>
</evidence>